<protein>
    <recommendedName>
        <fullName evidence="2">precorrin-2 dehydrogenase</fullName>
        <ecNumber evidence="2">1.3.1.76</ecNumber>
    </recommendedName>
</protein>
<reference evidence="7" key="1">
    <citation type="submission" date="2023-03" db="EMBL/GenBank/DDBJ databases">
        <title>Andean soil-derived lignocellulolytic bacterial consortium as a source of novel taxa and putative plastic-active enzymes.</title>
        <authorList>
            <person name="Diaz-Garcia L."/>
            <person name="Chuvochina M."/>
            <person name="Feuerriegel G."/>
            <person name="Bunk B."/>
            <person name="Sproer C."/>
            <person name="Streit W.R."/>
            <person name="Rodriguez L.M."/>
            <person name="Overmann J."/>
            <person name="Jimenez D.J."/>
        </authorList>
    </citation>
    <scope>NUCLEOTIDE SEQUENCE</scope>
    <source>
        <strain evidence="7">MAG 2441</strain>
    </source>
</reference>
<sequence>MSQWYPVLLNMSSHRCVVMGGGPVAERKVRGLLEAGAQIRLISPTITSQLQQMVKDGDIEYCAREAVDTDLDDATLVFIATNQSTVNQDMAVKARSRGVLVNVAEESTSGDFIVPATLRRGNLVMAVSASGEGPALASRIIGELAEQYGPEYEHLIDILGEIRTIVKREVSDANERHNLLRAAVTEDALREWSEAAHLDDTEQLLARLRQRAYEEKG</sequence>
<keyword evidence="4" id="KW-0520">NAD</keyword>
<name>A0AA95JDU2_9BACL</name>
<evidence type="ECO:0000256" key="3">
    <source>
        <dbReference type="ARBA" id="ARBA00023002"/>
    </source>
</evidence>
<accession>A0AA95JDU2</accession>
<evidence type="ECO:0000256" key="2">
    <source>
        <dbReference type="ARBA" id="ARBA00012400"/>
    </source>
</evidence>
<evidence type="ECO:0000256" key="6">
    <source>
        <dbReference type="ARBA" id="ARBA00047561"/>
    </source>
</evidence>
<dbReference type="Pfam" id="PF13241">
    <property type="entry name" value="NAD_binding_7"/>
    <property type="match status" value="1"/>
</dbReference>
<dbReference type="SUPFAM" id="SSF51735">
    <property type="entry name" value="NAD(P)-binding Rossmann-fold domains"/>
    <property type="match status" value="1"/>
</dbReference>
<evidence type="ECO:0000256" key="4">
    <source>
        <dbReference type="ARBA" id="ARBA00023027"/>
    </source>
</evidence>
<dbReference type="PANTHER" id="PTHR35330">
    <property type="entry name" value="SIROHEME BIOSYNTHESIS PROTEIN MET8"/>
    <property type="match status" value="1"/>
</dbReference>
<dbReference type="InterPro" id="IPR028161">
    <property type="entry name" value="Met8-like"/>
</dbReference>
<gene>
    <name evidence="7" type="ORF">P0Y55_04590</name>
</gene>
<dbReference type="InterPro" id="IPR006367">
    <property type="entry name" value="Sirohaem_synthase_N"/>
</dbReference>
<dbReference type="SUPFAM" id="SSF75615">
    <property type="entry name" value="Siroheme synthase middle domains-like"/>
    <property type="match status" value="1"/>
</dbReference>
<evidence type="ECO:0000313" key="8">
    <source>
        <dbReference type="Proteomes" id="UP001178662"/>
    </source>
</evidence>
<comment type="catalytic activity">
    <reaction evidence="6">
        <text>precorrin-2 + NAD(+) = sirohydrochlorin + NADH + 2 H(+)</text>
        <dbReference type="Rhea" id="RHEA:15613"/>
        <dbReference type="ChEBI" id="CHEBI:15378"/>
        <dbReference type="ChEBI" id="CHEBI:57540"/>
        <dbReference type="ChEBI" id="CHEBI:57945"/>
        <dbReference type="ChEBI" id="CHEBI:58351"/>
        <dbReference type="ChEBI" id="CHEBI:58827"/>
        <dbReference type="EC" id="1.3.1.76"/>
    </reaction>
</comment>
<dbReference type="GO" id="GO:0043115">
    <property type="term" value="F:precorrin-2 dehydrogenase activity"/>
    <property type="evidence" value="ECO:0007669"/>
    <property type="project" value="UniProtKB-EC"/>
</dbReference>
<keyword evidence="3" id="KW-0560">Oxidoreductase</keyword>
<organism evidence="7 8">
    <name type="scientific">Candidatus Cohnella colombiensis</name>
    <dbReference type="NCBI Taxonomy" id="3121368"/>
    <lineage>
        <taxon>Bacteria</taxon>
        <taxon>Bacillati</taxon>
        <taxon>Bacillota</taxon>
        <taxon>Bacilli</taxon>
        <taxon>Bacillales</taxon>
        <taxon>Paenibacillaceae</taxon>
        <taxon>Cohnella</taxon>
    </lineage>
</organism>
<evidence type="ECO:0000313" key="7">
    <source>
        <dbReference type="EMBL" id="WEK55342.1"/>
    </source>
</evidence>
<dbReference type="GO" id="GO:0019354">
    <property type="term" value="P:siroheme biosynthetic process"/>
    <property type="evidence" value="ECO:0007669"/>
    <property type="project" value="InterPro"/>
</dbReference>
<dbReference type="Gene3D" id="1.10.8.610">
    <property type="entry name" value="SirC, precorrin-2 dehydrogenase, C-terminal helical domain-like"/>
    <property type="match status" value="1"/>
</dbReference>
<keyword evidence="8" id="KW-1185">Reference proteome</keyword>
<comment type="pathway">
    <text evidence="1">Porphyrin-containing compound metabolism; siroheme biosynthesis; sirohydrochlorin from precorrin-2: step 1/1.</text>
</comment>
<dbReference type="EMBL" id="CP119317">
    <property type="protein sequence ID" value="WEK55342.1"/>
    <property type="molecule type" value="Genomic_DNA"/>
</dbReference>
<dbReference type="Proteomes" id="UP001178662">
    <property type="component" value="Chromosome"/>
</dbReference>
<dbReference type="PANTHER" id="PTHR35330:SF1">
    <property type="entry name" value="SIROHEME BIOSYNTHESIS PROTEIN MET8"/>
    <property type="match status" value="1"/>
</dbReference>
<evidence type="ECO:0000256" key="1">
    <source>
        <dbReference type="ARBA" id="ARBA00005010"/>
    </source>
</evidence>
<dbReference type="Gene3D" id="3.40.50.720">
    <property type="entry name" value="NAD(P)-binding Rossmann-like Domain"/>
    <property type="match status" value="1"/>
</dbReference>
<evidence type="ECO:0000256" key="5">
    <source>
        <dbReference type="ARBA" id="ARBA00023244"/>
    </source>
</evidence>
<dbReference type="EC" id="1.3.1.76" evidence="2"/>
<dbReference type="GO" id="GO:0004325">
    <property type="term" value="F:ferrochelatase activity"/>
    <property type="evidence" value="ECO:0007669"/>
    <property type="project" value="InterPro"/>
</dbReference>
<keyword evidence="5" id="KW-0627">Porphyrin biosynthesis</keyword>
<dbReference type="InterPro" id="IPR036291">
    <property type="entry name" value="NAD(P)-bd_dom_sf"/>
</dbReference>
<dbReference type="NCBIfam" id="TIGR01470">
    <property type="entry name" value="cysG_Nterm"/>
    <property type="match status" value="1"/>
</dbReference>
<proteinExistence type="predicted"/>
<dbReference type="AlphaFoldDB" id="A0AA95JDU2"/>
<dbReference type="InterPro" id="IPR042518">
    <property type="entry name" value="SirC_C"/>
</dbReference>